<keyword evidence="7 11" id="KW-0853">WD repeat</keyword>
<dbReference type="SUPFAM" id="SSF50978">
    <property type="entry name" value="WD40 repeat-like"/>
    <property type="match status" value="3"/>
</dbReference>
<evidence type="ECO:0000256" key="4">
    <source>
        <dbReference type="ARBA" id="ARBA00005881"/>
    </source>
</evidence>
<comment type="similarity">
    <text evidence="4">Belongs to the WD repeat ELP2 family.</text>
</comment>
<dbReference type="InterPro" id="IPR037289">
    <property type="entry name" value="Elp2"/>
</dbReference>
<dbReference type="GO" id="GO:0005737">
    <property type="term" value="C:cytoplasm"/>
    <property type="evidence" value="ECO:0007669"/>
    <property type="project" value="UniProtKB-SubCell"/>
</dbReference>
<comment type="pathway">
    <text evidence="3">tRNA modification; 5-methoxycarbonylmethyl-2-thiouridine-tRNA biosynthesis.</text>
</comment>
<keyword evidence="14" id="KW-1185">Reference proteome</keyword>
<evidence type="ECO:0000256" key="7">
    <source>
        <dbReference type="ARBA" id="ARBA00022574"/>
    </source>
</evidence>
<dbReference type="AlphaFoldDB" id="A0A6A6GJK7"/>
<dbReference type="GO" id="GO:0002098">
    <property type="term" value="P:tRNA wobble uridine modification"/>
    <property type="evidence" value="ECO:0007669"/>
    <property type="project" value="InterPro"/>
</dbReference>
<evidence type="ECO:0000256" key="11">
    <source>
        <dbReference type="PROSITE-ProRule" id="PRU00221"/>
    </source>
</evidence>
<dbReference type="PROSITE" id="PS50082">
    <property type="entry name" value="WD_REPEATS_2"/>
    <property type="match status" value="6"/>
</dbReference>
<protein>
    <recommendedName>
        <fullName evidence="5">Elongator complex protein 2</fullName>
    </recommendedName>
</protein>
<reference evidence="14" key="1">
    <citation type="journal article" date="2020" name="Stud. Mycol.">
        <title>101 Dothideomycetes genomes: A test case for predicting lifestyles and emergence of pathogens.</title>
        <authorList>
            <person name="Haridas S."/>
            <person name="Albert R."/>
            <person name="Binder M."/>
            <person name="Bloem J."/>
            <person name="LaButti K."/>
            <person name="Salamov A."/>
            <person name="Andreopoulos B."/>
            <person name="Baker S."/>
            <person name="Barry K."/>
            <person name="Bills G."/>
            <person name="Bluhm B."/>
            <person name="Cannon C."/>
            <person name="Castanera R."/>
            <person name="Culley D."/>
            <person name="Daum C."/>
            <person name="Ezra D."/>
            <person name="Gonzalez J."/>
            <person name="Henrissat B."/>
            <person name="Kuo A."/>
            <person name="Liang C."/>
            <person name="Lipzen A."/>
            <person name="Lutzoni F."/>
            <person name="Magnuson J."/>
            <person name="Mondo S."/>
            <person name="Nolan M."/>
            <person name="Ohm R."/>
            <person name="Pangilinan J."/>
            <person name="Park H.-J."/>
            <person name="Ramirez L."/>
            <person name="Alfaro M."/>
            <person name="Sun H."/>
            <person name="Tritt A."/>
            <person name="Yoshinaga Y."/>
            <person name="Zwiers L.-H."/>
            <person name="Turgeon B."/>
            <person name="Goodwin S."/>
            <person name="Spatafora J."/>
            <person name="Crous P."/>
            <person name="Grigoriev I."/>
        </authorList>
    </citation>
    <scope>NUCLEOTIDE SEQUENCE [LARGE SCALE GENOMIC DNA]</scope>
    <source>
        <strain evidence="14">CECT 20119</strain>
    </source>
</reference>
<dbReference type="EMBL" id="ML992503">
    <property type="protein sequence ID" value="KAF2225818.1"/>
    <property type="molecule type" value="Genomic_DNA"/>
</dbReference>
<feature type="repeat" description="WD" evidence="11">
    <location>
        <begin position="52"/>
        <end position="87"/>
    </location>
</feature>
<dbReference type="GO" id="GO:0033588">
    <property type="term" value="C:elongator holoenzyme complex"/>
    <property type="evidence" value="ECO:0007669"/>
    <property type="project" value="InterPro"/>
</dbReference>
<name>A0A6A6GJK7_9PEZI</name>
<evidence type="ECO:0000313" key="13">
    <source>
        <dbReference type="EMBL" id="KAF2225818.1"/>
    </source>
</evidence>
<feature type="repeat" description="WD" evidence="11">
    <location>
        <begin position="665"/>
        <end position="708"/>
    </location>
</feature>
<feature type="repeat" description="WD" evidence="11">
    <location>
        <begin position="99"/>
        <end position="140"/>
    </location>
</feature>
<feature type="repeat" description="WD" evidence="11">
    <location>
        <begin position="403"/>
        <end position="435"/>
    </location>
</feature>
<keyword evidence="9" id="KW-0677">Repeat</keyword>
<dbReference type="Gene3D" id="2.130.10.10">
    <property type="entry name" value="YVTN repeat-like/Quinoprotein amine dehydrogenase"/>
    <property type="match status" value="4"/>
</dbReference>
<evidence type="ECO:0000256" key="9">
    <source>
        <dbReference type="ARBA" id="ARBA00022737"/>
    </source>
</evidence>
<keyword evidence="6" id="KW-0963">Cytoplasm</keyword>
<dbReference type="OrthoDB" id="27911at2759"/>
<feature type="compositionally biased region" description="Acidic residues" evidence="12">
    <location>
        <begin position="526"/>
        <end position="539"/>
    </location>
</feature>
<evidence type="ECO:0000256" key="2">
    <source>
        <dbReference type="ARBA" id="ARBA00004496"/>
    </source>
</evidence>
<accession>A0A6A6GJK7</accession>
<proteinExistence type="inferred from homology"/>
<dbReference type="Proteomes" id="UP000799538">
    <property type="component" value="Unassembled WGS sequence"/>
</dbReference>
<dbReference type="PANTHER" id="PTHR44111:SF1">
    <property type="entry name" value="ELONGATOR COMPLEX PROTEIN 2"/>
    <property type="match status" value="1"/>
</dbReference>
<dbReference type="InterPro" id="IPR036322">
    <property type="entry name" value="WD40_repeat_dom_sf"/>
</dbReference>
<comment type="subcellular location">
    <subcellularLocation>
        <location evidence="2">Cytoplasm</location>
    </subcellularLocation>
    <subcellularLocation>
        <location evidence="1">Nucleus</location>
    </subcellularLocation>
</comment>
<dbReference type="FunFam" id="2.130.10.10:FF:000400">
    <property type="entry name" value="Elongator acetyltransferase complex subunit 2"/>
    <property type="match status" value="1"/>
</dbReference>
<evidence type="ECO:0000256" key="3">
    <source>
        <dbReference type="ARBA" id="ARBA00005043"/>
    </source>
</evidence>
<gene>
    <name evidence="13" type="ORF">BDZ85DRAFT_316948</name>
</gene>
<dbReference type="UniPathway" id="UPA00988"/>
<keyword evidence="10" id="KW-0539">Nucleus</keyword>
<keyword evidence="8" id="KW-0819">tRNA processing</keyword>
<dbReference type="SMART" id="SM00320">
    <property type="entry name" value="WD40"/>
    <property type="match status" value="11"/>
</dbReference>
<dbReference type="PANTHER" id="PTHR44111">
    <property type="entry name" value="ELONGATOR COMPLEX PROTEIN 2"/>
    <property type="match status" value="1"/>
</dbReference>
<dbReference type="GO" id="GO:0005634">
    <property type="term" value="C:nucleus"/>
    <property type="evidence" value="ECO:0007669"/>
    <property type="project" value="UniProtKB-SubCell"/>
</dbReference>
<feature type="repeat" description="WD" evidence="11">
    <location>
        <begin position="617"/>
        <end position="658"/>
    </location>
</feature>
<evidence type="ECO:0000256" key="12">
    <source>
        <dbReference type="SAM" id="MobiDB-lite"/>
    </source>
</evidence>
<evidence type="ECO:0000256" key="1">
    <source>
        <dbReference type="ARBA" id="ARBA00004123"/>
    </source>
</evidence>
<feature type="repeat" description="WD" evidence="11">
    <location>
        <begin position="211"/>
        <end position="258"/>
    </location>
</feature>
<evidence type="ECO:0000256" key="5">
    <source>
        <dbReference type="ARBA" id="ARBA00020267"/>
    </source>
</evidence>
<dbReference type="PROSITE" id="PS50294">
    <property type="entry name" value="WD_REPEATS_REGION"/>
    <property type="match status" value="3"/>
</dbReference>
<feature type="region of interest" description="Disordered" evidence="12">
    <location>
        <begin position="522"/>
        <end position="551"/>
    </location>
</feature>
<evidence type="ECO:0000313" key="14">
    <source>
        <dbReference type="Proteomes" id="UP000799538"/>
    </source>
</evidence>
<evidence type="ECO:0000256" key="6">
    <source>
        <dbReference type="ARBA" id="ARBA00022490"/>
    </source>
</evidence>
<organism evidence="13 14">
    <name type="scientific">Elsinoe ampelina</name>
    <dbReference type="NCBI Taxonomy" id="302913"/>
    <lineage>
        <taxon>Eukaryota</taxon>
        <taxon>Fungi</taxon>
        <taxon>Dikarya</taxon>
        <taxon>Ascomycota</taxon>
        <taxon>Pezizomycotina</taxon>
        <taxon>Dothideomycetes</taxon>
        <taxon>Dothideomycetidae</taxon>
        <taxon>Myriangiales</taxon>
        <taxon>Elsinoaceae</taxon>
        <taxon>Elsinoe</taxon>
    </lineage>
</organism>
<sequence length="810" mass="87419">MIKLEQRFISAGGNRHPNAADWKEDVLAFGSGHNVAIWNASQTNSGGIESLLRGHTDEVNAVRLSRQSPGSRPTIVSGSSDKSVRLWIWHGGRYQQHGFGSHGGSVNTISILSDSDIFVAGSADGIVRVWSIGEAATTADNAGAGSETPTGQVGNKLHSLQSITLKPRFLPLATALTKLDDGTILLAVAGTTKIIQLYVQQGGEFSLAASLGGHEGWIRSLDFTRETTNSGSDILLASASQDKYIRLWRIHKGTDLPNTSTASQDPSLGILSRSLSNKPYFIGKGESLHSVTFEALLIGSEDWIFTAQWKLLEDGPELLTTLADNTVSIWKRQADSGYWICETRLGEISSQKGSTTATGSAGGFWIGLRSPDGTQIASLGRTGSWRLWAWEGADGSWKPRYGITGHVREVKGVAWAGDGSYLLSTGSDQTTRLFSAWEREGQTSWHELARPQIHGYDLNCVATLGQSRFISGADEKLLRVFDMPKASAELLLGLTKDVEVAIDQLPEAANIPVLGLSNKAITNGSSEEDEEGKGDENEQNDGQADLPRSRPPLEDVLARHTLWPEYEKLYGHGYEISTVAASHDHNLVATACRASSIDHAVIRLYETTDWREIKPPLSGHTLTVTGLAFSPDDTKLLSVGRDRSWMIFERDSTTSMEFGLRASNPKGHSRMILDCTWAPTSFGDVFATAGRDKSVKIWQSSTGDRDYTCKLTIAAALPVTAVSFSSKVGKSGHGTLAFGTEGGEVVVVQVDASSWSVVGQVALEEALRPAGAISGVQWRPGKKHGAVEMLAAASEDHSIRLYDVKVDDHE</sequence>
<dbReference type="Pfam" id="PF00400">
    <property type="entry name" value="WD40"/>
    <property type="match status" value="6"/>
</dbReference>
<evidence type="ECO:0000256" key="8">
    <source>
        <dbReference type="ARBA" id="ARBA00022694"/>
    </source>
</evidence>
<dbReference type="InterPro" id="IPR001680">
    <property type="entry name" value="WD40_rpt"/>
</dbReference>
<dbReference type="InterPro" id="IPR015943">
    <property type="entry name" value="WD40/YVTN_repeat-like_dom_sf"/>
</dbReference>
<evidence type="ECO:0000256" key="10">
    <source>
        <dbReference type="ARBA" id="ARBA00023242"/>
    </source>
</evidence>